<feature type="domain" description="Amino acid permease/ SLC12A" evidence="6">
    <location>
        <begin position="11"/>
        <end position="349"/>
    </location>
</feature>
<dbReference type="AlphaFoldDB" id="A0A650CW24"/>
<evidence type="ECO:0000313" key="7">
    <source>
        <dbReference type="EMBL" id="MQL54214.1"/>
    </source>
</evidence>
<keyword evidence="4 5" id="KW-0472">Membrane</keyword>
<dbReference type="InterPro" id="IPR004841">
    <property type="entry name" value="AA-permease/SLC12A_dom"/>
</dbReference>
<proteinExistence type="predicted"/>
<feature type="transmembrane region" description="Helical" evidence="5">
    <location>
        <begin position="262"/>
        <end position="287"/>
    </location>
</feature>
<evidence type="ECO:0000256" key="1">
    <source>
        <dbReference type="ARBA" id="ARBA00004141"/>
    </source>
</evidence>
<evidence type="ECO:0000256" key="2">
    <source>
        <dbReference type="ARBA" id="ARBA00022692"/>
    </source>
</evidence>
<dbReference type="GO" id="GO:0055085">
    <property type="term" value="P:transmembrane transport"/>
    <property type="evidence" value="ECO:0007669"/>
    <property type="project" value="InterPro"/>
</dbReference>
<feature type="transmembrane region" description="Helical" evidence="5">
    <location>
        <begin position="39"/>
        <end position="61"/>
    </location>
</feature>
<dbReference type="RefSeq" id="WP_155861134.1">
    <property type="nucleotide sequence ID" value="NZ_CP045482.1"/>
</dbReference>
<feature type="transmembrane region" description="Helical" evidence="5">
    <location>
        <begin position="329"/>
        <end position="350"/>
    </location>
</feature>
<feature type="transmembrane region" description="Helical" evidence="5">
    <location>
        <begin position="177"/>
        <end position="195"/>
    </location>
</feature>
<dbReference type="EMBL" id="WHYS01000001">
    <property type="protein sequence ID" value="MQL54214.1"/>
    <property type="molecule type" value="Genomic_DNA"/>
</dbReference>
<keyword evidence="9" id="KW-1185">Reference proteome</keyword>
<gene>
    <name evidence="8" type="ORF">D1866_08585</name>
    <name evidence="7" type="ORF">GFB69_00030</name>
</gene>
<dbReference type="EMBL" id="CP045482">
    <property type="protein sequence ID" value="QGR22046.1"/>
    <property type="molecule type" value="Genomic_DNA"/>
</dbReference>
<feature type="transmembrane region" description="Helical" evidence="5">
    <location>
        <begin position="12"/>
        <end position="33"/>
    </location>
</feature>
<dbReference type="Proteomes" id="UP000426328">
    <property type="component" value="Chromosome"/>
</dbReference>
<dbReference type="PANTHER" id="PTHR42770:SF11">
    <property type="entry name" value="INNER MEMBRANE TRANSPORT PROTEIN YBAT"/>
    <property type="match status" value="1"/>
</dbReference>
<dbReference type="GeneID" id="42779787"/>
<feature type="transmembrane region" description="Helical" evidence="5">
    <location>
        <begin position="388"/>
        <end position="406"/>
    </location>
</feature>
<organism evidence="8 9">
    <name type="scientific">Acidianus ambivalens</name>
    <name type="common">Desulfurolobus ambivalens</name>
    <dbReference type="NCBI Taxonomy" id="2283"/>
    <lineage>
        <taxon>Archaea</taxon>
        <taxon>Thermoproteota</taxon>
        <taxon>Thermoprotei</taxon>
        <taxon>Sulfolobales</taxon>
        <taxon>Sulfolobaceae</taxon>
        <taxon>Acidianus</taxon>
    </lineage>
</organism>
<dbReference type="Pfam" id="PF00324">
    <property type="entry name" value="AA_permease"/>
    <property type="match status" value="1"/>
</dbReference>
<evidence type="ECO:0000313" key="10">
    <source>
        <dbReference type="Proteomes" id="UP000474054"/>
    </source>
</evidence>
<dbReference type="PIRSF" id="PIRSF006060">
    <property type="entry name" value="AA_transporter"/>
    <property type="match status" value="1"/>
</dbReference>
<evidence type="ECO:0000256" key="3">
    <source>
        <dbReference type="ARBA" id="ARBA00022989"/>
    </source>
</evidence>
<feature type="transmembrane region" description="Helical" evidence="5">
    <location>
        <begin position="216"/>
        <end position="242"/>
    </location>
</feature>
<accession>A0A650CW24</accession>
<dbReference type="Proteomes" id="UP000474054">
    <property type="component" value="Unassembled WGS sequence"/>
</dbReference>
<evidence type="ECO:0000259" key="6">
    <source>
        <dbReference type="Pfam" id="PF00324"/>
    </source>
</evidence>
<dbReference type="Gene3D" id="1.20.1740.10">
    <property type="entry name" value="Amino acid/polyamine transporter I"/>
    <property type="match status" value="1"/>
</dbReference>
<sequence length="424" mass="44872">MKRKLNLLEATAIGLGNIIGAGIFVMAGSIIYLAGPGALLSFIITGLLAMSIGLNSAELASKFPNTEGGVYSFAKLTMGDTVGFLVGWMRMISYSISGAATALGFASYLPFPSLDYVIAGALIIALGLIYLAGLKLASEIETALVIINIIGLVSFISFSLLVGKFTPSHFTPIAPHGIQGILSGASLAFFAYSGFNTIATLTPDVEDGERKVPKAIILSLIITSILYILVVFSMLYVLPWQVYGTQGNPLSFALQEIHAPTYVVILISSTAVIATVTVTLSTIIATVRTLKQMAEDNLIPRRFSKDLLSSVVVLGIMISSLGLGNVEVIGLVSNFGTVFSYITTATAVIISRRRGMYGKFSAPAYPALQTISVILSLVVIISLGKESLMLGAVSLIVGLLLHEVHVQINVIEKGKRLSPHGKLE</sequence>
<dbReference type="InterPro" id="IPR050367">
    <property type="entry name" value="APC_superfamily"/>
</dbReference>
<name>A0A650CW24_ACIAM</name>
<feature type="transmembrane region" description="Helical" evidence="5">
    <location>
        <begin position="114"/>
        <end position="132"/>
    </location>
</feature>
<evidence type="ECO:0000313" key="8">
    <source>
        <dbReference type="EMBL" id="QGR22046.1"/>
    </source>
</evidence>
<evidence type="ECO:0000256" key="4">
    <source>
        <dbReference type="ARBA" id="ARBA00023136"/>
    </source>
</evidence>
<dbReference type="GO" id="GO:0016020">
    <property type="term" value="C:membrane"/>
    <property type="evidence" value="ECO:0007669"/>
    <property type="project" value="UniProtKB-SubCell"/>
</dbReference>
<comment type="subcellular location">
    <subcellularLocation>
        <location evidence="1">Membrane</location>
        <topology evidence="1">Multi-pass membrane protein</topology>
    </subcellularLocation>
</comment>
<reference evidence="7 10" key="1">
    <citation type="submission" date="2019-10" db="EMBL/GenBank/DDBJ databases">
        <title>Comparative genomics of sulfur disproportionating microorganisms.</title>
        <authorList>
            <person name="Ward L.M."/>
            <person name="Bertran E."/>
            <person name="Johnston D."/>
        </authorList>
    </citation>
    <scope>NUCLEOTIDE SEQUENCE [LARGE SCALE GENOMIC DNA]</scope>
    <source>
        <strain evidence="7 10">DSM 3772</strain>
    </source>
</reference>
<protein>
    <submittedName>
        <fullName evidence="8">Amino acid permease</fullName>
    </submittedName>
</protein>
<evidence type="ECO:0000256" key="5">
    <source>
        <dbReference type="SAM" id="Phobius"/>
    </source>
</evidence>
<keyword evidence="3 5" id="KW-1133">Transmembrane helix</keyword>
<evidence type="ECO:0000313" key="9">
    <source>
        <dbReference type="Proteomes" id="UP000426328"/>
    </source>
</evidence>
<feature type="transmembrane region" description="Helical" evidence="5">
    <location>
        <begin position="307"/>
        <end position="323"/>
    </location>
</feature>
<dbReference type="KEGG" id="aamb:D1866_08585"/>
<feature type="transmembrane region" description="Helical" evidence="5">
    <location>
        <begin position="362"/>
        <end position="382"/>
    </location>
</feature>
<feature type="transmembrane region" description="Helical" evidence="5">
    <location>
        <begin position="144"/>
        <end position="165"/>
    </location>
</feature>
<dbReference type="PANTHER" id="PTHR42770">
    <property type="entry name" value="AMINO ACID TRANSPORTER-RELATED"/>
    <property type="match status" value="1"/>
</dbReference>
<reference evidence="8 9" key="2">
    <citation type="submission" date="2019-10" db="EMBL/GenBank/DDBJ databases">
        <title>Genome Sequences from Six Type Strain Members of the Archaeal Family Sulfolobaceae: Acidianus ambivalens, Acidianus infernus, Metallosphaera prunae, Stygiolobus azoricus, Sulfolobus metallicus, and Sulfurisphaera ohwakuensis.</title>
        <authorList>
            <person name="Counts J.A."/>
            <person name="Kelly R.M."/>
        </authorList>
    </citation>
    <scope>NUCLEOTIDE SEQUENCE [LARGE SCALE GENOMIC DNA]</scope>
    <source>
        <strain evidence="8 9">LEI 10</strain>
    </source>
</reference>
<keyword evidence="2 5" id="KW-0812">Transmembrane</keyword>